<dbReference type="EMBL" id="BDGG01000010">
    <property type="protein sequence ID" value="GAV03958.1"/>
    <property type="molecule type" value="Genomic_DNA"/>
</dbReference>
<proteinExistence type="predicted"/>
<gene>
    <name evidence="1" type="primary">RvY_14312-1</name>
    <name evidence="1" type="synonym">RvY_14312.1</name>
    <name evidence="1" type="ORF">RvY_14312</name>
</gene>
<organism evidence="1 2">
    <name type="scientific">Ramazzottius varieornatus</name>
    <name type="common">Water bear</name>
    <name type="synonym">Tardigrade</name>
    <dbReference type="NCBI Taxonomy" id="947166"/>
    <lineage>
        <taxon>Eukaryota</taxon>
        <taxon>Metazoa</taxon>
        <taxon>Ecdysozoa</taxon>
        <taxon>Tardigrada</taxon>
        <taxon>Eutardigrada</taxon>
        <taxon>Parachela</taxon>
        <taxon>Hypsibioidea</taxon>
        <taxon>Ramazzottiidae</taxon>
        <taxon>Ramazzottius</taxon>
    </lineage>
</organism>
<protein>
    <submittedName>
        <fullName evidence="1">Uncharacterized protein</fullName>
    </submittedName>
</protein>
<dbReference type="Proteomes" id="UP000186922">
    <property type="component" value="Unassembled WGS sequence"/>
</dbReference>
<keyword evidence="2" id="KW-1185">Reference proteome</keyword>
<comment type="caution">
    <text evidence="1">The sequence shown here is derived from an EMBL/GenBank/DDBJ whole genome shotgun (WGS) entry which is preliminary data.</text>
</comment>
<name>A0A1D1VVY7_RAMVA</name>
<sequence>MDSDNVQFLEEVKYALESEDEEEDDHIDLNEDVDEKASTIKTIKCPKLCTEGCGYDVLSPDQISVYMDDVVKEVIQVIQTGADDDLMAVLLQIFTGDLEIHLADMLLKLVGDDSVFRYREKKQDMKDDTQH</sequence>
<evidence type="ECO:0000313" key="1">
    <source>
        <dbReference type="EMBL" id="GAV03958.1"/>
    </source>
</evidence>
<reference evidence="1 2" key="1">
    <citation type="journal article" date="2016" name="Nat. Commun.">
        <title>Extremotolerant tardigrade genome and improved radiotolerance of human cultured cells by tardigrade-unique protein.</title>
        <authorList>
            <person name="Hashimoto T."/>
            <person name="Horikawa D.D."/>
            <person name="Saito Y."/>
            <person name="Kuwahara H."/>
            <person name="Kozuka-Hata H."/>
            <person name="Shin-I T."/>
            <person name="Minakuchi Y."/>
            <person name="Ohishi K."/>
            <person name="Motoyama A."/>
            <person name="Aizu T."/>
            <person name="Enomoto A."/>
            <person name="Kondo K."/>
            <person name="Tanaka S."/>
            <person name="Hara Y."/>
            <person name="Koshikawa S."/>
            <person name="Sagara H."/>
            <person name="Miura T."/>
            <person name="Yokobori S."/>
            <person name="Miyagawa K."/>
            <person name="Suzuki Y."/>
            <person name="Kubo T."/>
            <person name="Oyama M."/>
            <person name="Kohara Y."/>
            <person name="Fujiyama A."/>
            <person name="Arakawa K."/>
            <person name="Katayama T."/>
            <person name="Toyoda A."/>
            <person name="Kunieda T."/>
        </authorList>
    </citation>
    <scope>NUCLEOTIDE SEQUENCE [LARGE SCALE GENOMIC DNA]</scope>
    <source>
        <strain evidence="1 2">YOKOZUNA-1</strain>
    </source>
</reference>
<dbReference type="AlphaFoldDB" id="A0A1D1VVY7"/>
<accession>A0A1D1VVY7</accession>
<evidence type="ECO:0000313" key="2">
    <source>
        <dbReference type="Proteomes" id="UP000186922"/>
    </source>
</evidence>